<dbReference type="GO" id="GO:0004674">
    <property type="term" value="F:protein serine/threonine kinase activity"/>
    <property type="evidence" value="ECO:0007669"/>
    <property type="project" value="TreeGrafter"/>
</dbReference>
<name>A0A8H2XKR6_9AGAM</name>
<evidence type="ECO:0000313" key="4">
    <source>
        <dbReference type="Proteomes" id="UP000663831"/>
    </source>
</evidence>
<dbReference type="GO" id="GO:0005524">
    <property type="term" value="F:ATP binding"/>
    <property type="evidence" value="ECO:0007669"/>
    <property type="project" value="InterPro"/>
</dbReference>
<reference evidence="3" key="1">
    <citation type="submission" date="2021-01" db="EMBL/GenBank/DDBJ databases">
        <authorList>
            <person name="Kaushik A."/>
        </authorList>
    </citation>
    <scope>NUCLEOTIDE SEQUENCE</scope>
    <source>
        <strain evidence="3">AG3-1AP</strain>
    </source>
</reference>
<feature type="domain" description="Protein kinase" evidence="2">
    <location>
        <begin position="1"/>
        <end position="137"/>
    </location>
</feature>
<dbReference type="Pfam" id="PF00069">
    <property type="entry name" value="Pkinase"/>
    <property type="match status" value="1"/>
</dbReference>
<evidence type="ECO:0000256" key="1">
    <source>
        <dbReference type="SAM" id="MobiDB-lite"/>
    </source>
</evidence>
<gene>
    <name evidence="3" type="ORF">RDB_LOCUS37439</name>
</gene>
<protein>
    <recommendedName>
        <fullName evidence="2">Protein kinase domain-containing protein</fullName>
    </recommendedName>
</protein>
<evidence type="ECO:0000313" key="3">
    <source>
        <dbReference type="EMBL" id="CAE6425417.1"/>
    </source>
</evidence>
<feature type="region of interest" description="Disordered" evidence="1">
    <location>
        <begin position="1"/>
        <end position="34"/>
    </location>
</feature>
<sequence length="1019" mass="112417">MYAELSDFGTAQDALQSTRERSGNTGTLEYSAPESLRHNQDGSLRQITSKSDVWSLGMILHKLIYFRLPWKNDEDMAELEKEIIRFQGYKANAENMQVFEKRRLPAALCQLLSKMLAVEPGGRPGSDQVLKAIHGRQLDPSPDLGEASPHQGIGPLVRRPTPPSRGNESLAVSSDTNIDDSGALGQESSPHLPSVARTGRAASGTQARRRSDPVGEINDIAPRLLVLGGPVPAARRVAGLLSGINIPRILSRGFKSALLICKTILLINLCVPTSPKVAALSFVIGVGLLDMWTRRLRWSFALVVLHLVFMWTANREHHTLPPLSENVKLPVYSSACNMTDMEDSDDMELESLGTESMTQDSESIEPHLTQFFYEPPPDGVGYGGSRLDRMPANIIECICRWFGLREIIALRRTCKALDKAIANRPGIWTSLVHAYRRAGTVPLGRSPVVMPKVYHLTDFQEDILRCGFILRNKWHNPAFHARPAIKDVLRHPPYGISQIIFVPGAMGRYFLTVSRQSVILWTLEPDGVPHSCRPILTTNEMIVQALVSRPGLSLVAFLAVQITQQHTHRLRTEIHQLHLSCPDILFDSGFGLSAIHETEGALVAFVDYVLAYATNDTGQTILLCCWVSKLATKLATPVNEREIRWQHSSCRAVAIGTDIVVVVRDSTAEIYPRNEFAVVDFKLEPTFNPRAIQGALDMLPVTYATDTAIFPSTILGPPSIYIHKPQSISYANSDLTQTVRVISLVGVARSTVPPTDPSVPYFVVPSQLYRWTSTRSSRSTSPSHTAPPSPSHTTPSPTHTHASSHTPPSHSHLSLGLLPVEKYKFVFHVHALQHQHAHFSYGPAVTGPNGRAVMLATAINAGNGPNQPKQYVLKYRHPTYRELRRFLTERLNPTVSPGPHPITTSQTEGTPQPQPQPPQQAHIQLPPPPAHPLLNQHPTPRQEPHYGMLTPLTRPLPMLDVLRGMSSLWNTQDMLSYEMVAWDEGAGTVLVASRLGNVVVLECAKPASDPAGASSWHRS</sequence>
<dbReference type="EMBL" id="CAJMWV010001064">
    <property type="protein sequence ID" value="CAE6425417.1"/>
    <property type="molecule type" value="Genomic_DNA"/>
</dbReference>
<dbReference type="GO" id="GO:0044773">
    <property type="term" value="P:mitotic DNA damage checkpoint signaling"/>
    <property type="evidence" value="ECO:0007669"/>
    <property type="project" value="TreeGrafter"/>
</dbReference>
<feature type="region of interest" description="Disordered" evidence="1">
    <location>
        <begin position="137"/>
        <end position="213"/>
    </location>
</feature>
<dbReference type="PANTHER" id="PTHR44167:SF18">
    <property type="entry name" value="PROTEIN KINASE DOMAIN-CONTAINING PROTEIN"/>
    <property type="match status" value="1"/>
</dbReference>
<dbReference type="PANTHER" id="PTHR44167">
    <property type="entry name" value="OVARIAN-SPECIFIC SERINE/THREONINE-PROTEIN KINASE LOK-RELATED"/>
    <property type="match status" value="1"/>
</dbReference>
<dbReference type="PROSITE" id="PS50011">
    <property type="entry name" value="PROTEIN_KINASE_DOM"/>
    <property type="match status" value="1"/>
</dbReference>
<evidence type="ECO:0000259" key="2">
    <source>
        <dbReference type="PROSITE" id="PS50011"/>
    </source>
</evidence>
<accession>A0A8H2XKR6</accession>
<dbReference type="Gene3D" id="1.10.510.10">
    <property type="entry name" value="Transferase(Phosphotransferase) domain 1"/>
    <property type="match status" value="1"/>
</dbReference>
<dbReference type="InterPro" id="IPR011009">
    <property type="entry name" value="Kinase-like_dom_sf"/>
</dbReference>
<comment type="caution">
    <text evidence="3">The sequence shown here is derived from an EMBL/GenBank/DDBJ whole genome shotgun (WGS) entry which is preliminary data.</text>
</comment>
<feature type="region of interest" description="Disordered" evidence="1">
    <location>
        <begin position="773"/>
        <end position="813"/>
    </location>
</feature>
<dbReference type="SUPFAM" id="SSF56112">
    <property type="entry name" value="Protein kinase-like (PK-like)"/>
    <property type="match status" value="1"/>
</dbReference>
<dbReference type="GO" id="GO:0005737">
    <property type="term" value="C:cytoplasm"/>
    <property type="evidence" value="ECO:0007669"/>
    <property type="project" value="TreeGrafter"/>
</dbReference>
<feature type="region of interest" description="Disordered" evidence="1">
    <location>
        <begin position="890"/>
        <end position="947"/>
    </location>
</feature>
<dbReference type="Proteomes" id="UP000663831">
    <property type="component" value="Unassembled WGS sequence"/>
</dbReference>
<organism evidence="3 4">
    <name type="scientific">Rhizoctonia solani</name>
    <dbReference type="NCBI Taxonomy" id="456999"/>
    <lineage>
        <taxon>Eukaryota</taxon>
        <taxon>Fungi</taxon>
        <taxon>Dikarya</taxon>
        <taxon>Basidiomycota</taxon>
        <taxon>Agaricomycotina</taxon>
        <taxon>Agaricomycetes</taxon>
        <taxon>Cantharellales</taxon>
        <taxon>Ceratobasidiaceae</taxon>
        <taxon>Rhizoctonia</taxon>
    </lineage>
</organism>
<proteinExistence type="predicted"/>
<feature type="compositionally biased region" description="Low complexity" evidence="1">
    <location>
        <begin position="773"/>
        <end position="784"/>
    </location>
</feature>
<dbReference type="AlphaFoldDB" id="A0A8H2XKR6"/>
<feature type="compositionally biased region" description="Polar residues" evidence="1">
    <location>
        <begin position="13"/>
        <end position="28"/>
    </location>
</feature>
<dbReference type="InterPro" id="IPR000719">
    <property type="entry name" value="Prot_kinase_dom"/>
</dbReference>
<feature type="compositionally biased region" description="Polar residues" evidence="1">
    <location>
        <begin position="164"/>
        <end position="176"/>
    </location>
</feature>
<feature type="compositionally biased region" description="Low complexity" evidence="1">
    <location>
        <begin position="791"/>
        <end position="812"/>
    </location>
</feature>
<dbReference type="GO" id="GO:0005634">
    <property type="term" value="C:nucleus"/>
    <property type="evidence" value="ECO:0007669"/>
    <property type="project" value="TreeGrafter"/>
</dbReference>